<protein>
    <submittedName>
        <fullName evidence="2">Predicted secreted protein</fullName>
    </submittedName>
</protein>
<dbReference type="STRING" id="429728.SAMN05216456_1656"/>
<keyword evidence="1" id="KW-1133">Transmembrane helix</keyword>
<keyword evidence="1" id="KW-0812">Transmembrane</keyword>
<dbReference type="InterPro" id="IPR009935">
    <property type="entry name" value="DUF1467"/>
</dbReference>
<evidence type="ECO:0000256" key="1">
    <source>
        <dbReference type="SAM" id="Phobius"/>
    </source>
</evidence>
<proteinExistence type="predicted"/>
<feature type="transmembrane region" description="Helical" evidence="1">
    <location>
        <begin position="6"/>
        <end position="25"/>
    </location>
</feature>
<keyword evidence="3" id="KW-1185">Reference proteome</keyword>
<dbReference type="Proteomes" id="UP000199074">
    <property type="component" value="Unassembled WGS sequence"/>
</dbReference>
<dbReference type="AlphaFoldDB" id="A0A1I7NCR2"/>
<feature type="transmembrane region" description="Helical" evidence="1">
    <location>
        <begin position="55"/>
        <end position="74"/>
    </location>
</feature>
<evidence type="ECO:0000313" key="2">
    <source>
        <dbReference type="EMBL" id="SFV32464.1"/>
    </source>
</evidence>
<name>A0A1I7NCR2_9HYPH</name>
<keyword evidence="1" id="KW-0472">Membrane</keyword>
<accession>A0A1I7NCR2</accession>
<organism evidence="2 3">
    <name type="scientific">Devosia crocina</name>
    <dbReference type="NCBI Taxonomy" id="429728"/>
    <lineage>
        <taxon>Bacteria</taxon>
        <taxon>Pseudomonadati</taxon>
        <taxon>Pseudomonadota</taxon>
        <taxon>Alphaproteobacteria</taxon>
        <taxon>Hyphomicrobiales</taxon>
        <taxon>Devosiaceae</taxon>
        <taxon>Devosia</taxon>
    </lineage>
</organism>
<gene>
    <name evidence="2" type="ORF">SAMN05216456_1656</name>
</gene>
<dbReference type="RefSeq" id="WP_092423192.1">
    <property type="nucleotide sequence ID" value="NZ_FPCK01000001.1"/>
</dbReference>
<dbReference type="OrthoDB" id="9804637at2"/>
<reference evidence="2 3" key="1">
    <citation type="submission" date="2016-10" db="EMBL/GenBank/DDBJ databases">
        <authorList>
            <person name="de Groot N.N."/>
        </authorList>
    </citation>
    <scope>NUCLEOTIDE SEQUENCE [LARGE SCALE GENOMIC DNA]</scope>
    <source>
        <strain evidence="2 3">IPL20</strain>
    </source>
</reference>
<dbReference type="Pfam" id="PF07330">
    <property type="entry name" value="DUF1467"/>
    <property type="match status" value="1"/>
</dbReference>
<evidence type="ECO:0000313" key="3">
    <source>
        <dbReference type="Proteomes" id="UP000199074"/>
    </source>
</evidence>
<dbReference type="EMBL" id="FPCK01000001">
    <property type="protein sequence ID" value="SFV32464.1"/>
    <property type="molecule type" value="Genomic_DNA"/>
</dbReference>
<sequence>MQYGSIIAVFFVVWWLTFVAVLPIGNKSHHEEESTTLVAGGDPGSPVAPRLVYKMILASILSVLFTALLLWGLTNETLHHYWNR</sequence>